<evidence type="ECO:0000256" key="8">
    <source>
        <dbReference type="PIRSR" id="PIRSR602401-1"/>
    </source>
</evidence>
<evidence type="ECO:0000256" key="9">
    <source>
        <dbReference type="RuleBase" id="RU000461"/>
    </source>
</evidence>
<dbReference type="InterPro" id="IPR002401">
    <property type="entry name" value="Cyt_P450_E_grp-I"/>
</dbReference>
<dbReference type="InterPro" id="IPR050121">
    <property type="entry name" value="Cytochrome_P450_monoxygenase"/>
</dbReference>
<comment type="similarity">
    <text evidence="2 9">Belongs to the cytochrome P450 family.</text>
</comment>
<evidence type="ECO:0000256" key="3">
    <source>
        <dbReference type="ARBA" id="ARBA00022617"/>
    </source>
</evidence>
<keyword evidence="12" id="KW-1185">Reference proteome</keyword>
<evidence type="ECO:0000256" key="2">
    <source>
        <dbReference type="ARBA" id="ARBA00010617"/>
    </source>
</evidence>
<dbReference type="PRINTS" id="PR00385">
    <property type="entry name" value="P450"/>
</dbReference>
<sequence length="551" mass="62233">MSSLAVDFRILSLRGMAVSAASFVAFSLLYLLRTAVYNIFFHPLKHIPGPLSSRASGLPIAFRMRIGTIIPWIRAQHEKYGDAVRVAPNEISFISAETAWPDIYGFRTGKYKNTGPYLKDHTWFPKQPNQVASIITAGEEAHSRIRRNVSHAFSDKALRSQEPLIQSYVDLLIQRLDEHANQGKTVDIMRWYNFSTFDIITDLAFGVPLNCLRDSNDHTWISLVHSFIKASGILSTRARFPILALYDKLSALLSTKPSTVAARIKFFHLARAQVGARLDKGLDPNRNDFFNFILKNQDKETQQLSRGEMDSTATTLLLAGSETTATTLSGATFLLLRNPAAYAKLVREVRTRFIKASDITVEAVNGLEYMIACLQESLRVYPPVPTGLPRVVPAGGDYISGYYVAAGASVYVSQHATHHSSRNFRDPDCYVPERWLGDERYAEDRREVWNPFSFGPRNCLGKNLAYAEMRLILAKVLFHFDLKLVDEQDDWMDGQKVFTLWEKPALMVKVLSVGRYLRHQGTTHIEPPPLPITTTQLQFDFLEGCPTLRRN</sequence>
<evidence type="ECO:0000256" key="10">
    <source>
        <dbReference type="SAM" id="Phobius"/>
    </source>
</evidence>
<dbReference type="AlphaFoldDB" id="E4ZSE6"/>
<keyword evidence="4 8" id="KW-0479">Metal-binding</keyword>
<dbReference type="OMA" id="ENHEWID"/>
<evidence type="ECO:0000256" key="6">
    <source>
        <dbReference type="ARBA" id="ARBA00023004"/>
    </source>
</evidence>
<keyword evidence="10" id="KW-0812">Transmembrane</keyword>
<dbReference type="Pfam" id="PF00067">
    <property type="entry name" value="p450"/>
    <property type="match status" value="1"/>
</dbReference>
<dbReference type="STRING" id="985895.E4ZSE6"/>
<dbReference type="Proteomes" id="UP000002668">
    <property type="component" value="Genome"/>
</dbReference>
<organism evidence="12">
    <name type="scientific">Leptosphaeria maculans (strain JN3 / isolate v23.1.3 / race Av1-4-5-6-7-8)</name>
    <name type="common">Blackleg fungus</name>
    <name type="synonym">Phoma lingam</name>
    <dbReference type="NCBI Taxonomy" id="985895"/>
    <lineage>
        <taxon>Eukaryota</taxon>
        <taxon>Fungi</taxon>
        <taxon>Dikarya</taxon>
        <taxon>Ascomycota</taxon>
        <taxon>Pezizomycotina</taxon>
        <taxon>Dothideomycetes</taxon>
        <taxon>Pleosporomycetidae</taxon>
        <taxon>Pleosporales</taxon>
        <taxon>Pleosporineae</taxon>
        <taxon>Leptosphaeriaceae</taxon>
        <taxon>Plenodomus</taxon>
        <taxon>Plenodomus lingam/Leptosphaeria maculans species complex</taxon>
    </lineage>
</organism>
<name>E4ZSE6_LEPMJ</name>
<dbReference type="SUPFAM" id="SSF48264">
    <property type="entry name" value="Cytochrome P450"/>
    <property type="match status" value="1"/>
</dbReference>
<dbReference type="Gene3D" id="1.10.630.10">
    <property type="entry name" value="Cytochrome P450"/>
    <property type="match status" value="1"/>
</dbReference>
<evidence type="ECO:0000256" key="7">
    <source>
        <dbReference type="ARBA" id="ARBA00023033"/>
    </source>
</evidence>
<evidence type="ECO:0000256" key="1">
    <source>
        <dbReference type="ARBA" id="ARBA00001971"/>
    </source>
</evidence>
<dbReference type="PRINTS" id="PR00463">
    <property type="entry name" value="EP450I"/>
</dbReference>
<accession>E4ZSE6</accession>
<evidence type="ECO:0000256" key="5">
    <source>
        <dbReference type="ARBA" id="ARBA00023002"/>
    </source>
</evidence>
<proteinExistence type="inferred from homology"/>
<dbReference type="OrthoDB" id="1470350at2759"/>
<dbReference type="VEuPathDB" id="FungiDB:LEMA_P123050.1"/>
<keyword evidence="10" id="KW-1133">Transmembrane helix</keyword>
<dbReference type="EMBL" id="FP929121">
    <property type="protein sequence ID" value="CBX94326.1"/>
    <property type="molecule type" value="Genomic_DNA"/>
</dbReference>
<keyword evidence="6 8" id="KW-0408">Iron</keyword>
<dbReference type="GO" id="GO:0005506">
    <property type="term" value="F:iron ion binding"/>
    <property type="evidence" value="ECO:0007669"/>
    <property type="project" value="InterPro"/>
</dbReference>
<dbReference type="PANTHER" id="PTHR24305:SF29">
    <property type="entry name" value="BENZOATE-PARA-HYDROXYLASE"/>
    <property type="match status" value="1"/>
</dbReference>
<evidence type="ECO:0000313" key="11">
    <source>
        <dbReference type="EMBL" id="CBX94326.1"/>
    </source>
</evidence>
<keyword evidence="5 9" id="KW-0560">Oxidoreductase</keyword>
<dbReference type="HOGENOM" id="CLU_001570_14_11_1"/>
<dbReference type="PANTHER" id="PTHR24305">
    <property type="entry name" value="CYTOCHROME P450"/>
    <property type="match status" value="1"/>
</dbReference>
<keyword evidence="3 8" id="KW-0349">Heme</keyword>
<dbReference type="GO" id="GO:0020037">
    <property type="term" value="F:heme binding"/>
    <property type="evidence" value="ECO:0007669"/>
    <property type="project" value="InterPro"/>
</dbReference>
<dbReference type="InterPro" id="IPR017972">
    <property type="entry name" value="Cyt_P450_CS"/>
</dbReference>
<dbReference type="InParanoid" id="E4ZSE6"/>
<evidence type="ECO:0000256" key="4">
    <source>
        <dbReference type="ARBA" id="ARBA00022723"/>
    </source>
</evidence>
<keyword evidence="10" id="KW-0472">Membrane</keyword>
<protein>
    <submittedName>
        <fullName evidence="11">Similar to cytochrome P450 monooxygenase</fullName>
    </submittedName>
</protein>
<dbReference type="GO" id="GO:0004497">
    <property type="term" value="F:monooxygenase activity"/>
    <property type="evidence" value="ECO:0007669"/>
    <property type="project" value="UniProtKB-KW"/>
</dbReference>
<gene>
    <name evidence="11" type="ORF">LEMA_P123050.1</name>
</gene>
<dbReference type="eggNOG" id="KOG0158">
    <property type="taxonomic scope" value="Eukaryota"/>
</dbReference>
<feature type="transmembrane region" description="Helical" evidence="10">
    <location>
        <begin position="12"/>
        <end position="32"/>
    </location>
</feature>
<reference evidence="12" key="1">
    <citation type="journal article" date="2011" name="Nat. Commun.">
        <title>Effector diversification within compartments of the Leptosphaeria maculans genome affected by Repeat-Induced Point mutations.</title>
        <authorList>
            <person name="Rouxel T."/>
            <person name="Grandaubert J."/>
            <person name="Hane J.K."/>
            <person name="Hoede C."/>
            <person name="van de Wouw A.P."/>
            <person name="Couloux A."/>
            <person name="Dominguez V."/>
            <person name="Anthouard V."/>
            <person name="Bally P."/>
            <person name="Bourras S."/>
            <person name="Cozijnsen A.J."/>
            <person name="Ciuffetti L.M."/>
            <person name="Degrave A."/>
            <person name="Dilmaghani A."/>
            <person name="Duret L."/>
            <person name="Fudal I."/>
            <person name="Goodwin S.B."/>
            <person name="Gout L."/>
            <person name="Glaser N."/>
            <person name="Linglin J."/>
            <person name="Kema G.H.J."/>
            <person name="Lapalu N."/>
            <person name="Lawrence C.B."/>
            <person name="May K."/>
            <person name="Meyer M."/>
            <person name="Ollivier B."/>
            <person name="Poulain J."/>
            <person name="Schoch C.L."/>
            <person name="Simon A."/>
            <person name="Spatafora J.W."/>
            <person name="Stachowiak A."/>
            <person name="Turgeon B.G."/>
            <person name="Tyler B.M."/>
            <person name="Vincent D."/>
            <person name="Weissenbach J."/>
            <person name="Amselem J."/>
            <person name="Quesneville H."/>
            <person name="Oliver R.P."/>
            <person name="Wincker P."/>
            <person name="Balesdent M.-H."/>
            <person name="Howlett B.J."/>
        </authorList>
    </citation>
    <scope>NUCLEOTIDE SEQUENCE [LARGE SCALE GENOMIC DNA]</scope>
    <source>
        <strain evidence="12">JN3 / isolate v23.1.3 / race Av1-4-5-6-7-8</strain>
    </source>
</reference>
<dbReference type="PROSITE" id="PS00086">
    <property type="entry name" value="CYTOCHROME_P450"/>
    <property type="match status" value="1"/>
</dbReference>
<dbReference type="GO" id="GO:0016705">
    <property type="term" value="F:oxidoreductase activity, acting on paired donors, with incorporation or reduction of molecular oxygen"/>
    <property type="evidence" value="ECO:0007669"/>
    <property type="project" value="InterPro"/>
</dbReference>
<feature type="binding site" description="axial binding residue" evidence="8">
    <location>
        <position position="459"/>
    </location>
    <ligand>
        <name>heme</name>
        <dbReference type="ChEBI" id="CHEBI:30413"/>
    </ligand>
    <ligandPart>
        <name>Fe</name>
        <dbReference type="ChEBI" id="CHEBI:18248"/>
    </ligandPart>
</feature>
<dbReference type="InterPro" id="IPR036396">
    <property type="entry name" value="Cyt_P450_sf"/>
</dbReference>
<evidence type="ECO:0000313" key="12">
    <source>
        <dbReference type="Proteomes" id="UP000002668"/>
    </source>
</evidence>
<dbReference type="InterPro" id="IPR001128">
    <property type="entry name" value="Cyt_P450"/>
</dbReference>
<comment type="cofactor">
    <cofactor evidence="1 8">
        <name>heme</name>
        <dbReference type="ChEBI" id="CHEBI:30413"/>
    </cofactor>
</comment>
<keyword evidence="7 9" id="KW-0503">Monooxygenase</keyword>
<dbReference type="CDD" id="cd11058">
    <property type="entry name" value="CYP60B-like"/>
    <property type="match status" value="1"/>
</dbReference>